<dbReference type="EMBL" id="JBHLUH010000104">
    <property type="protein sequence ID" value="MFC0534174.1"/>
    <property type="molecule type" value="Genomic_DNA"/>
</dbReference>
<dbReference type="SMART" id="SM00895">
    <property type="entry name" value="FCD"/>
    <property type="match status" value="1"/>
</dbReference>
<dbReference type="InterPro" id="IPR000524">
    <property type="entry name" value="Tscrpt_reg_HTH_GntR"/>
</dbReference>
<dbReference type="InterPro" id="IPR036390">
    <property type="entry name" value="WH_DNA-bd_sf"/>
</dbReference>
<keyword evidence="2" id="KW-0238">DNA-binding</keyword>
<reference evidence="5 6" key="1">
    <citation type="submission" date="2024-09" db="EMBL/GenBank/DDBJ databases">
        <authorList>
            <person name="Sun Q."/>
            <person name="Mori K."/>
        </authorList>
    </citation>
    <scope>NUCLEOTIDE SEQUENCE [LARGE SCALE GENOMIC DNA]</scope>
    <source>
        <strain evidence="5 6">TBRC 3947</strain>
    </source>
</reference>
<proteinExistence type="predicted"/>
<evidence type="ECO:0000259" key="4">
    <source>
        <dbReference type="PROSITE" id="PS50949"/>
    </source>
</evidence>
<dbReference type="Gene3D" id="1.10.10.10">
    <property type="entry name" value="Winged helix-like DNA-binding domain superfamily/Winged helix DNA-binding domain"/>
    <property type="match status" value="1"/>
</dbReference>
<evidence type="ECO:0000256" key="3">
    <source>
        <dbReference type="ARBA" id="ARBA00023163"/>
    </source>
</evidence>
<keyword evidence="3" id="KW-0804">Transcription</keyword>
<name>A0ABV6MHT7_9ACTN</name>
<keyword evidence="1" id="KW-0805">Transcription regulation</keyword>
<dbReference type="PROSITE" id="PS50949">
    <property type="entry name" value="HTH_GNTR"/>
    <property type="match status" value="1"/>
</dbReference>
<evidence type="ECO:0000256" key="2">
    <source>
        <dbReference type="ARBA" id="ARBA00023125"/>
    </source>
</evidence>
<dbReference type="InterPro" id="IPR036388">
    <property type="entry name" value="WH-like_DNA-bd_sf"/>
</dbReference>
<dbReference type="Gene3D" id="1.20.120.530">
    <property type="entry name" value="GntR ligand-binding domain-like"/>
    <property type="match status" value="1"/>
</dbReference>
<dbReference type="SMART" id="SM00345">
    <property type="entry name" value="HTH_GNTR"/>
    <property type="match status" value="1"/>
</dbReference>
<evidence type="ECO:0000313" key="6">
    <source>
        <dbReference type="Proteomes" id="UP001589867"/>
    </source>
</evidence>
<dbReference type="SUPFAM" id="SSF46785">
    <property type="entry name" value="Winged helix' DNA-binding domain"/>
    <property type="match status" value="1"/>
</dbReference>
<dbReference type="InterPro" id="IPR008920">
    <property type="entry name" value="TF_FadR/GntR_C"/>
</dbReference>
<dbReference type="Pfam" id="PF07729">
    <property type="entry name" value="FCD"/>
    <property type="match status" value="1"/>
</dbReference>
<dbReference type="Proteomes" id="UP001589867">
    <property type="component" value="Unassembled WGS sequence"/>
</dbReference>
<comment type="caution">
    <text evidence="5">The sequence shown here is derived from an EMBL/GenBank/DDBJ whole genome shotgun (WGS) entry which is preliminary data.</text>
</comment>
<evidence type="ECO:0000256" key="1">
    <source>
        <dbReference type="ARBA" id="ARBA00023015"/>
    </source>
</evidence>
<feature type="domain" description="HTH gntR-type" evidence="4">
    <location>
        <begin position="8"/>
        <end position="75"/>
    </location>
</feature>
<keyword evidence="6" id="KW-1185">Reference proteome</keyword>
<evidence type="ECO:0000313" key="5">
    <source>
        <dbReference type="EMBL" id="MFC0534174.1"/>
    </source>
</evidence>
<protein>
    <submittedName>
        <fullName evidence="5">GntR family transcriptional regulator</fullName>
    </submittedName>
</protein>
<dbReference type="CDD" id="cd07377">
    <property type="entry name" value="WHTH_GntR"/>
    <property type="match status" value="1"/>
</dbReference>
<accession>A0ABV6MHT7</accession>
<sequence length="220" mass="24677">MSVEQASRSKAEIAYHAIRERILDGSYMPGHRLVLSRLAEDLRISSLPVREALRRLEAEGLVDFTRNVGAIVASIDPGEYIETVQVLAILEGAATAESAPHLTGEQLVEARAINDRMRESVQQGDMRSFTVLNRSFHELICSACPNGYLRETVSSEWVRLETIRRSTFGLMPGRPRQSVDEHERIVALIEAGASRNEIEQVAREHKLRTLRAFESRRGDG</sequence>
<dbReference type="PANTHER" id="PTHR43537">
    <property type="entry name" value="TRANSCRIPTIONAL REGULATOR, GNTR FAMILY"/>
    <property type="match status" value="1"/>
</dbReference>
<dbReference type="InterPro" id="IPR011711">
    <property type="entry name" value="GntR_C"/>
</dbReference>
<organism evidence="5 6">
    <name type="scientific">Phytohabitans kaempferiae</name>
    <dbReference type="NCBI Taxonomy" id="1620943"/>
    <lineage>
        <taxon>Bacteria</taxon>
        <taxon>Bacillati</taxon>
        <taxon>Actinomycetota</taxon>
        <taxon>Actinomycetes</taxon>
        <taxon>Micromonosporales</taxon>
        <taxon>Micromonosporaceae</taxon>
    </lineage>
</organism>
<dbReference type="Pfam" id="PF00392">
    <property type="entry name" value="GntR"/>
    <property type="match status" value="1"/>
</dbReference>
<dbReference type="SUPFAM" id="SSF48008">
    <property type="entry name" value="GntR ligand-binding domain-like"/>
    <property type="match status" value="1"/>
</dbReference>
<dbReference type="RefSeq" id="WP_377262697.1">
    <property type="nucleotide sequence ID" value="NZ_JBHLUH010000104.1"/>
</dbReference>
<dbReference type="PANTHER" id="PTHR43537:SF24">
    <property type="entry name" value="GLUCONATE OPERON TRANSCRIPTIONAL REPRESSOR"/>
    <property type="match status" value="1"/>
</dbReference>
<gene>
    <name evidence="5" type="ORF">ACFFIA_41960</name>
</gene>